<comment type="caution">
    <text evidence="2">The sequence shown here is derived from an EMBL/GenBank/DDBJ whole genome shotgun (WGS) entry which is preliminary data.</text>
</comment>
<comment type="similarity">
    <text evidence="1">Belongs to the ARG7 family.</text>
</comment>
<dbReference type="EMBL" id="JAKOGI010000175">
    <property type="protein sequence ID" value="KAJ8441159.1"/>
    <property type="molecule type" value="Genomic_DNA"/>
</dbReference>
<evidence type="ECO:0000313" key="3">
    <source>
        <dbReference type="Proteomes" id="UP001153076"/>
    </source>
</evidence>
<reference evidence="2" key="1">
    <citation type="submission" date="2022-04" db="EMBL/GenBank/DDBJ databases">
        <title>Carnegiea gigantea Genome sequencing and assembly v2.</title>
        <authorList>
            <person name="Copetti D."/>
            <person name="Sanderson M.J."/>
            <person name="Burquez A."/>
            <person name="Wojciechowski M.F."/>
        </authorList>
    </citation>
    <scope>NUCLEOTIDE SEQUENCE</scope>
    <source>
        <strain evidence="2">SGP5-SGP5p</strain>
        <tissue evidence="2">Aerial part</tissue>
    </source>
</reference>
<organism evidence="2 3">
    <name type="scientific">Carnegiea gigantea</name>
    <dbReference type="NCBI Taxonomy" id="171969"/>
    <lineage>
        <taxon>Eukaryota</taxon>
        <taxon>Viridiplantae</taxon>
        <taxon>Streptophyta</taxon>
        <taxon>Embryophyta</taxon>
        <taxon>Tracheophyta</taxon>
        <taxon>Spermatophyta</taxon>
        <taxon>Magnoliopsida</taxon>
        <taxon>eudicotyledons</taxon>
        <taxon>Gunneridae</taxon>
        <taxon>Pentapetalae</taxon>
        <taxon>Caryophyllales</taxon>
        <taxon>Cactineae</taxon>
        <taxon>Cactaceae</taxon>
        <taxon>Cactoideae</taxon>
        <taxon>Echinocereeae</taxon>
        <taxon>Carnegiea</taxon>
    </lineage>
</organism>
<sequence length="282" mass="31204">MMNSASFEFSAACLAMNSSLALASFSPPQLTLGKISIRSLCSLVLDFEPNNMKALFRRAKATFGLHSFHHALCDLRKADHIEPNNLEITKEHVKAKSVNCQVGTSNKDLKESKHAGSCLRDWSCIESISKCLEGSNIQCRELDIAPKGQMLHVGCLGDESIITSILEVPCREANLVATPITEEVRRESSSNSMVATSDDCHVSSERGLHTVYVGKSLRRYQVSSEVLHHPVIQELVCRSDGCDDETTVISCEVVLFEHLLWMIQNSDPKSEPLDDLVGFYAY</sequence>
<dbReference type="InterPro" id="IPR011990">
    <property type="entry name" value="TPR-like_helical_dom_sf"/>
</dbReference>
<name>A0A9Q1KDY5_9CARY</name>
<dbReference type="PANTHER" id="PTHR35296">
    <property type="entry name" value="EXPRESSED PROTEIN"/>
    <property type="match status" value="1"/>
</dbReference>
<dbReference type="Proteomes" id="UP001153076">
    <property type="component" value="Unassembled WGS sequence"/>
</dbReference>
<accession>A0A9Q1KDY5</accession>
<proteinExistence type="inferred from homology"/>
<dbReference type="Gene3D" id="1.25.40.10">
    <property type="entry name" value="Tetratricopeptide repeat domain"/>
    <property type="match status" value="1"/>
</dbReference>
<evidence type="ECO:0000256" key="1">
    <source>
        <dbReference type="ARBA" id="ARBA00006974"/>
    </source>
</evidence>
<dbReference type="PANTHER" id="PTHR35296:SF8">
    <property type="entry name" value="SMALL AUXIN-UP RNA-RELATED"/>
    <property type="match status" value="1"/>
</dbReference>
<evidence type="ECO:0000313" key="2">
    <source>
        <dbReference type="EMBL" id="KAJ8441159.1"/>
    </source>
</evidence>
<gene>
    <name evidence="2" type="ORF">Cgig2_006988</name>
</gene>
<keyword evidence="3" id="KW-1185">Reference proteome</keyword>
<dbReference type="AlphaFoldDB" id="A0A9Q1KDY5"/>
<dbReference type="Pfam" id="PF02519">
    <property type="entry name" value="Auxin_inducible"/>
    <property type="match status" value="1"/>
</dbReference>
<dbReference type="InterPro" id="IPR003676">
    <property type="entry name" value="SAUR_fam"/>
</dbReference>
<protein>
    <submittedName>
        <fullName evidence="2">Uncharacterized protein</fullName>
    </submittedName>
</protein>
<dbReference type="SUPFAM" id="SSF48452">
    <property type="entry name" value="TPR-like"/>
    <property type="match status" value="1"/>
</dbReference>
<dbReference type="OrthoDB" id="1924524at2759"/>
<dbReference type="GO" id="GO:0009733">
    <property type="term" value="P:response to auxin"/>
    <property type="evidence" value="ECO:0007669"/>
    <property type="project" value="InterPro"/>
</dbReference>